<gene>
    <name evidence="2" type="ORF">HKT18_11000</name>
</gene>
<name>A0A7Y3RA58_9FLAO</name>
<evidence type="ECO:0000313" key="3">
    <source>
        <dbReference type="Proteomes" id="UP000536509"/>
    </source>
</evidence>
<organism evidence="2 3">
    <name type="scientific">Flavobacterium rivulicola</name>
    <dbReference type="NCBI Taxonomy" id="2732161"/>
    <lineage>
        <taxon>Bacteria</taxon>
        <taxon>Pseudomonadati</taxon>
        <taxon>Bacteroidota</taxon>
        <taxon>Flavobacteriia</taxon>
        <taxon>Flavobacteriales</taxon>
        <taxon>Flavobacteriaceae</taxon>
        <taxon>Flavobacterium</taxon>
    </lineage>
</organism>
<sequence>MIRFLYSFVLLTSLNSFSLSAQNIRCSELSKEFDSFINMLKKENYKISLINNDNQLIFETHKKSNKIKFKNLNGFDAKCNTEFKDNMYVRLSAYEICFNDTIEAKSYEAKINKIINGSDLRNEKKYDFVIRNENKLIYISTDARIFYESVVELKNKIIKITQNHR</sequence>
<proteinExistence type="predicted"/>
<evidence type="ECO:0000256" key="1">
    <source>
        <dbReference type="SAM" id="SignalP"/>
    </source>
</evidence>
<feature type="chain" id="PRO_5031454463" evidence="1">
    <location>
        <begin position="22"/>
        <end position="165"/>
    </location>
</feature>
<dbReference type="AlphaFoldDB" id="A0A7Y3RA58"/>
<keyword evidence="3" id="KW-1185">Reference proteome</keyword>
<reference evidence="2 3" key="1">
    <citation type="submission" date="2020-05" db="EMBL/GenBank/DDBJ databases">
        <title>Draft genome of Flavobacterium sp. IMCC34852.</title>
        <authorList>
            <person name="Song J."/>
            <person name="Cho J.-C."/>
        </authorList>
    </citation>
    <scope>NUCLEOTIDE SEQUENCE [LARGE SCALE GENOMIC DNA]</scope>
    <source>
        <strain evidence="2 3">IMCC34852</strain>
    </source>
</reference>
<dbReference type="RefSeq" id="WP_171222906.1">
    <property type="nucleotide sequence ID" value="NZ_CP121446.1"/>
</dbReference>
<keyword evidence="1" id="KW-0732">Signal</keyword>
<protein>
    <submittedName>
        <fullName evidence="2">Uncharacterized protein</fullName>
    </submittedName>
</protein>
<evidence type="ECO:0000313" key="2">
    <source>
        <dbReference type="EMBL" id="NNT72743.1"/>
    </source>
</evidence>
<dbReference type="Proteomes" id="UP000536509">
    <property type="component" value="Unassembled WGS sequence"/>
</dbReference>
<feature type="signal peptide" evidence="1">
    <location>
        <begin position="1"/>
        <end position="21"/>
    </location>
</feature>
<dbReference type="EMBL" id="JABEVX010000007">
    <property type="protein sequence ID" value="NNT72743.1"/>
    <property type="molecule type" value="Genomic_DNA"/>
</dbReference>
<comment type="caution">
    <text evidence="2">The sequence shown here is derived from an EMBL/GenBank/DDBJ whole genome shotgun (WGS) entry which is preliminary data.</text>
</comment>
<accession>A0A7Y3RA58</accession>